<sequence length="439" mass="49219">MTRFIGEEKLIKQAQIGFPKGITKITERVYFALGYGASTATLIEGESTCILIDTLNGTTVAKEVLEAFKKITNKPIKTIIYTHYHHFDHTCGAGVFADEDCEIIGRIPAYPQYGKSHLLKDIFAKRTAMQFGTGLSNEEILSLGIAPINDNNGEKSNLSPNKLFSEEKLVLTIDGIELELVAAPGETDDQIFVWLPQEKVICCGDNYYESWPNLYAIRGGQYRDVSSWVDALTHMISYEAEYLLPGHTRAVVGKEKIKQSLTNYRDAIEYVLVETLKGMNEGMTIDELVEQIKLPQELEKLPYLQEYYGTVEWTVRSIFTGYLGWFDGNPTHLGSMQKMKKAQKTLKLMGGAKKVIEEIEEALKQEEEQWAVELCDILLAAGEEVEIAKELKAQGLVVLARIQTSANARHYYLASAKQLRGQLKPQSMNGASLDLSKKK</sequence>
<protein>
    <submittedName>
        <fullName evidence="2">Alkyl/aryl-sulfatase</fullName>
    </submittedName>
</protein>
<dbReference type="CDD" id="cd07710">
    <property type="entry name" value="arylsulfatase_Sdsa1-like_MBL-fold"/>
    <property type="match status" value="1"/>
</dbReference>
<dbReference type="Pfam" id="PF14863">
    <property type="entry name" value="Alkyl_sulf_dimr"/>
    <property type="match status" value="1"/>
</dbReference>
<evidence type="ECO:0000313" key="2">
    <source>
        <dbReference type="EMBL" id="MDA3730885.1"/>
    </source>
</evidence>
<dbReference type="SMART" id="SM00849">
    <property type="entry name" value="Lactamase_B"/>
    <property type="match status" value="1"/>
</dbReference>
<proteinExistence type="predicted"/>
<dbReference type="InterPro" id="IPR052195">
    <property type="entry name" value="Bact_Alkyl/Aryl-Sulfatase"/>
</dbReference>
<evidence type="ECO:0000259" key="1">
    <source>
        <dbReference type="SMART" id="SM00849"/>
    </source>
</evidence>
<comment type="caution">
    <text evidence="2">The sequence shown here is derived from an EMBL/GenBank/DDBJ whole genome shotgun (WGS) entry which is preliminary data.</text>
</comment>
<dbReference type="InterPro" id="IPR038536">
    <property type="entry name" value="Alkyl/aryl-sulf_dimr_sf"/>
</dbReference>
<dbReference type="Gene3D" id="1.25.40.880">
    <property type="entry name" value="Alkyl sulfatase, dimerisation domain"/>
    <property type="match status" value="1"/>
</dbReference>
<dbReference type="EMBL" id="JAQIFT010000016">
    <property type="protein sequence ID" value="MDA3730885.1"/>
    <property type="molecule type" value="Genomic_DNA"/>
</dbReference>
<dbReference type="InterPro" id="IPR036866">
    <property type="entry name" value="RibonucZ/Hydroxyglut_hydro"/>
</dbReference>
<dbReference type="InterPro" id="IPR001279">
    <property type="entry name" value="Metallo-B-lactamas"/>
</dbReference>
<feature type="domain" description="Metallo-beta-lactamase" evidence="1">
    <location>
        <begin position="37"/>
        <end position="247"/>
    </location>
</feature>
<organism evidence="2 3">
    <name type="scientific">Holtiella tumoricola</name>
    <dbReference type="NCBI Taxonomy" id="3018743"/>
    <lineage>
        <taxon>Bacteria</taxon>
        <taxon>Bacillati</taxon>
        <taxon>Bacillota</taxon>
        <taxon>Clostridia</taxon>
        <taxon>Lachnospirales</taxon>
        <taxon>Cellulosilyticaceae</taxon>
        <taxon>Holtiella</taxon>
    </lineage>
</organism>
<dbReference type="AlphaFoldDB" id="A0AA42DL66"/>
<dbReference type="InterPro" id="IPR044097">
    <property type="entry name" value="Bds1/SdsA1_MBL-fold"/>
</dbReference>
<reference evidence="2" key="1">
    <citation type="journal article" date="2023" name="Int. J. Syst. Evol. Microbiol.">
        <title>&lt;i&gt;Holtiella tumoricola&lt;/i&gt; gen. nov. sp. nov., isolated from a human clinical sample.</title>
        <authorList>
            <person name="Allen-Vercoe E."/>
            <person name="Daigneault M.C."/>
            <person name="Vancuren S.J."/>
            <person name="Cochrane K."/>
            <person name="O'Neal L.L."/>
            <person name="Sankaranarayanan K."/>
            <person name="Lawson P.A."/>
        </authorList>
    </citation>
    <scope>NUCLEOTIDE SEQUENCE</scope>
    <source>
        <strain evidence="2">CC70A</strain>
    </source>
</reference>
<dbReference type="GO" id="GO:0018741">
    <property type="term" value="F:linear primary-alkylsulfatase activity"/>
    <property type="evidence" value="ECO:0007669"/>
    <property type="project" value="InterPro"/>
</dbReference>
<dbReference type="GO" id="GO:0046983">
    <property type="term" value="F:protein dimerization activity"/>
    <property type="evidence" value="ECO:0007669"/>
    <property type="project" value="InterPro"/>
</dbReference>
<dbReference type="PANTHER" id="PTHR43223:SF1">
    <property type="entry name" value="ALKYL_ARYL-SULFATASE BDS1"/>
    <property type="match status" value="1"/>
</dbReference>
<dbReference type="SUPFAM" id="SSF56281">
    <property type="entry name" value="Metallo-hydrolase/oxidoreductase"/>
    <property type="match status" value="1"/>
</dbReference>
<dbReference type="GO" id="GO:0018909">
    <property type="term" value="P:dodecyl sulfate metabolic process"/>
    <property type="evidence" value="ECO:0007669"/>
    <property type="project" value="InterPro"/>
</dbReference>
<dbReference type="PANTHER" id="PTHR43223">
    <property type="entry name" value="ALKYL/ARYL-SULFATASE"/>
    <property type="match status" value="1"/>
</dbReference>
<name>A0AA42DL66_9FIRM</name>
<dbReference type="Pfam" id="PF00753">
    <property type="entry name" value="Lactamase_B"/>
    <property type="match status" value="1"/>
</dbReference>
<evidence type="ECO:0000313" key="3">
    <source>
        <dbReference type="Proteomes" id="UP001169242"/>
    </source>
</evidence>
<dbReference type="Gene3D" id="3.60.15.30">
    <property type="entry name" value="Metallo-beta-lactamase domain"/>
    <property type="match status" value="1"/>
</dbReference>
<gene>
    <name evidence="2" type="ORF">PBV87_05145</name>
</gene>
<dbReference type="InterPro" id="IPR029228">
    <property type="entry name" value="Alkyl_sulf_dimr"/>
</dbReference>
<accession>A0AA42DL66</accession>
<keyword evidence="3" id="KW-1185">Reference proteome</keyword>
<dbReference type="Proteomes" id="UP001169242">
    <property type="component" value="Unassembled WGS sequence"/>
</dbReference>
<dbReference type="RefSeq" id="WP_271011381.1">
    <property type="nucleotide sequence ID" value="NZ_JAQIFT010000016.1"/>
</dbReference>